<reference evidence="6" key="1">
    <citation type="journal article" date="2019" name="Int. J. Syst. Evol. Microbiol.">
        <title>The Global Catalogue of Microorganisms (GCM) 10K type strain sequencing project: providing services to taxonomists for standard genome sequencing and annotation.</title>
        <authorList>
            <consortium name="The Broad Institute Genomics Platform"/>
            <consortium name="The Broad Institute Genome Sequencing Center for Infectious Disease"/>
            <person name="Wu L."/>
            <person name="Ma J."/>
        </authorList>
    </citation>
    <scope>NUCLEOTIDE SEQUENCE [LARGE SCALE GENOMIC DNA]</scope>
    <source>
        <strain evidence="6">KCTC 19812</strain>
    </source>
</reference>
<keyword evidence="4" id="KW-0732">Signal</keyword>
<sequence length="215" mass="24654">MKNLSPLPYLLLFFMVFGISTSCFSQTSSKDKELDERVQKFLDENKRQWRSLNVPYEDGQVLFDLIVNNNYKSALEIGTSTGHSTIWIAWALSKTGGKLITMEIDDNRQKEAKANIVKLGLSEYVEFRLGDAHQMVKEVKGPFDFVFSDADKDWYVQYFKDIHPKLKRGGRFTAHNVLMSSSGIREFMEYIKNHPEYNTSIARSSSSGISISLKK</sequence>
<evidence type="ECO:0000256" key="3">
    <source>
        <dbReference type="ARBA" id="ARBA00022691"/>
    </source>
</evidence>
<comment type="caution">
    <text evidence="5">The sequence shown here is derived from an EMBL/GenBank/DDBJ whole genome shotgun (WGS) entry which is preliminary data.</text>
</comment>
<feature type="chain" id="PRO_5045379728" evidence="4">
    <location>
        <begin position="26"/>
        <end position="215"/>
    </location>
</feature>
<protein>
    <submittedName>
        <fullName evidence="5">O-methyltransferase</fullName>
        <ecNumber evidence="5">2.1.1.-</ecNumber>
    </submittedName>
</protein>
<evidence type="ECO:0000256" key="1">
    <source>
        <dbReference type="ARBA" id="ARBA00022603"/>
    </source>
</evidence>
<dbReference type="PANTHER" id="PTHR43167">
    <property type="entry name" value="PUTATIVE (AFU_ORTHOLOGUE AFUA_6G01830)-RELATED"/>
    <property type="match status" value="1"/>
</dbReference>
<keyword evidence="3" id="KW-0949">S-adenosyl-L-methionine</keyword>
<dbReference type="RefSeq" id="WP_380804325.1">
    <property type="nucleotide sequence ID" value="NZ_JBHUIV010000020.1"/>
</dbReference>
<dbReference type="PROSITE" id="PS51682">
    <property type="entry name" value="SAM_OMT_I"/>
    <property type="match status" value="1"/>
</dbReference>
<dbReference type="EC" id="2.1.1.-" evidence="5"/>
<dbReference type="GO" id="GO:0008168">
    <property type="term" value="F:methyltransferase activity"/>
    <property type="evidence" value="ECO:0007669"/>
    <property type="project" value="UniProtKB-KW"/>
</dbReference>
<evidence type="ECO:0000313" key="5">
    <source>
        <dbReference type="EMBL" id="MFD2202828.1"/>
    </source>
</evidence>
<name>A0ABW5B9K3_9BACT</name>
<accession>A0ABW5B9K3</accession>
<keyword evidence="2 5" id="KW-0808">Transferase</keyword>
<dbReference type="Proteomes" id="UP001597414">
    <property type="component" value="Unassembled WGS sequence"/>
</dbReference>
<dbReference type="PANTHER" id="PTHR43167:SF1">
    <property type="entry name" value="PUTATIVE (AFU_ORTHOLOGUE AFUA_6G01830)-RELATED"/>
    <property type="match status" value="1"/>
</dbReference>
<feature type="signal peptide" evidence="4">
    <location>
        <begin position="1"/>
        <end position="25"/>
    </location>
</feature>
<dbReference type="CDD" id="cd02440">
    <property type="entry name" value="AdoMet_MTases"/>
    <property type="match status" value="1"/>
</dbReference>
<evidence type="ECO:0000313" key="6">
    <source>
        <dbReference type="Proteomes" id="UP001597414"/>
    </source>
</evidence>
<evidence type="ECO:0000256" key="4">
    <source>
        <dbReference type="SAM" id="SignalP"/>
    </source>
</evidence>
<dbReference type="SUPFAM" id="SSF53335">
    <property type="entry name" value="S-adenosyl-L-methionine-dependent methyltransferases"/>
    <property type="match status" value="1"/>
</dbReference>
<dbReference type="InterPro" id="IPR029063">
    <property type="entry name" value="SAM-dependent_MTases_sf"/>
</dbReference>
<proteinExistence type="predicted"/>
<dbReference type="InterPro" id="IPR002935">
    <property type="entry name" value="SAM_O-MeTrfase"/>
</dbReference>
<organism evidence="5 6">
    <name type="scientific">Shivajiella indica</name>
    <dbReference type="NCBI Taxonomy" id="872115"/>
    <lineage>
        <taxon>Bacteria</taxon>
        <taxon>Pseudomonadati</taxon>
        <taxon>Bacteroidota</taxon>
        <taxon>Cytophagia</taxon>
        <taxon>Cytophagales</taxon>
        <taxon>Cyclobacteriaceae</taxon>
        <taxon>Shivajiella</taxon>
    </lineage>
</organism>
<dbReference type="GO" id="GO:0032259">
    <property type="term" value="P:methylation"/>
    <property type="evidence" value="ECO:0007669"/>
    <property type="project" value="UniProtKB-KW"/>
</dbReference>
<gene>
    <name evidence="5" type="ORF">ACFSKV_14720</name>
</gene>
<keyword evidence="6" id="KW-1185">Reference proteome</keyword>
<dbReference type="Gene3D" id="3.40.50.150">
    <property type="entry name" value="Vaccinia Virus protein VP39"/>
    <property type="match status" value="1"/>
</dbReference>
<dbReference type="PROSITE" id="PS51257">
    <property type="entry name" value="PROKAR_LIPOPROTEIN"/>
    <property type="match status" value="1"/>
</dbReference>
<evidence type="ECO:0000256" key="2">
    <source>
        <dbReference type="ARBA" id="ARBA00022679"/>
    </source>
</evidence>
<dbReference type="EMBL" id="JBHUIV010000020">
    <property type="protein sequence ID" value="MFD2202828.1"/>
    <property type="molecule type" value="Genomic_DNA"/>
</dbReference>
<keyword evidence="1 5" id="KW-0489">Methyltransferase</keyword>
<dbReference type="Pfam" id="PF01596">
    <property type="entry name" value="Methyltransf_3"/>
    <property type="match status" value="1"/>
</dbReference>